<comment type="subcellular location">
    <subcellularLocation>
        <location evidence="1">Nucleus</location>
    </subcellularLocation>
</comment>
<dbReference type="InterPro" id="IPR000953">
    <property type="entry name" value="Chromo/chromo_shadow_dom"/>
</dbReference>
<dbReference type="InterPro" id="IPR016197">
    <property type="entry name" value="Chromo-like_dom_sf"/>
</dbReference>
<gene>
    <name evidence="5" type="ORF">ACA1_388430</name>
</gene>
<dbReference type="InterPro" id="IPR023779">
    <property type="entry name" value="Chromodomain_CS"/>
</dbReference>
<dbReference type="AlphaFoldDB" id="L8GEM4"/>
<feature type="compositionally biased region" description="Basic residues" evidence="3">
    <location>
        <begin position="49"/>
        <end position="69"/>
    </location>
</feature>
<dbReference type="PANTHER" id="PTHR22812">
    <property type="entry name" value="CHROMOBOX PROTEIN"/>
    <property type="match status" value="1"/>
</dbReference>
<dbReference type="InterPro" id="IPR051219">
    <property type="entry name" value="Heterochromatin_chromo-domain"/>
</dbReference>
<feature type="compositionally biased region" description="Basic residues" evidence="3">
    <location>
        <begin position="179"/>
        <end position="189"/>
    </location>
</feature>
<dbReference type="Proteomes" id="UP000011083">
    <property type="component" value="Unassembled WGS sequence"/>
</dbReference>
<dbReference type="SMART" id="SM00298">
    <property type="entry name" value="CHROMO"/>
    <property type="match status" value="1"/>
</dbReference>
<dbReference type="RefSeq" id="XP_004333176.1">
    <property type="nucleotide sequence ID" value="XM_004333128.1"/>
</dbReference>
<feature type="region of interest" description="Disordered" evidence="3">
    <location>
        <begin position="1"/>
        <end position="95"/>
    </location>
</feature>
<dbReference type="GeneID" id="14911611"/>
<feature type="domain" description="Chromo" evidence="4">
    <location>
        <begin position="80"/>
        <end position="143"/>
    </location>
</feature>
<accession>L8GEM4</accession>
<reference evidence="5 6" key="1">
    <citation type="journal article" date="2013" name="Genome Biol.">
        <title>Genome of Acanthamoeba castellanii highlights extensive lateral gene transfer and early evolution of tyrosine kinase signaling.</title>
        <authorList>
            <person name="Clarke M."/>
            <person name="Lohan A.J."/>
            <person name="Liu B."/>
            <person name="Lagkouvardos I."/>
            <person name="Roy S."/>
            <person name="Zafar N."/>
            <person name="Bertelli C."/>
            <person name="Schilde C."/>
            <person name="Kianianmomeni A."/>
            <person name="Burglin T.R."/>
            <person name="Frech C."/>
            <person name="Turcotte B."/>
            <person name="Kopec K.O."/>
            <person name="Synnott J.M."/>
            <person name="Choo C."/>
            <person name="Paponov I."/>
            <person name="Finkler A."/>
            <person name="Soon Heng Tan C."/>
            <person name="Hutchins A.P."/>
            <person name="Weinmeier T."/>
            <person name="Rattei T."/>
            <person name="Chu J.S."/>
            <person name="Gimenez G."/>
            <person name="Irimia M."/>
            <person name="Rigden D.J."/>
            <person name="Fitzpatrick D.A."/>
            <person name="Lorenzo-Morales J."/>
            <person name="Bateman A."/>
            <person name="Chiu C.H."/>
            <person name="Tang P."/>
            <person name="Hegemann P."/>
            <person name="Fromm H."/>
            <person name="Raoult D."/>
            <person name="Greub G."/>
            <person name="Miranda-Saavedra D."/>
            <person name="Chen N."/>
            <person name="Nash P."/>
            <person name="Ginger M.L."/>
            <person name="Horn M."/>
            <person name="Schaap P."/>
            <person name="Caler L."/>
            <person name="Loftus B."/>
        </authorList>
    </citation>
    <scope>NUCLEOTIDE SEQUENCE [LARGE SCALE GENOMIC DNA]</scope>
    <source>
        <strain evidence="5 6">Neff</strain>
    </source>
</reference>
<dbReference type="SUPFAM" id="SSF54160">
    <property type="entry name" value="Chromo domain-like"/>
    <property type="match status" value="1"/>
</dbReference>
<feature type="compositionally biased region" description="Basic residues" evidence="3">
    <location>
        <begin position="79"/>
        <end position="92"/>
    </location>
</feature>
<name>L8GEM4_ACACF</name>
<feature type="compositionally biased region" description="Basic residues" evidence="3">
    <location>
        <begin position="1"/>
        <end position="10"/>
    </location>
</feature>
<evidence type="ECO:0000313" key="5">
    <source>
        <dbReference type="EMBL" id="ELR11163.1"/>
    </source>
</evidence>
<dbReference type="Pfam" id="PF00385">
    <property type="entry name" value="Chromo"/>
    <property type="match status" value="1"/>
</dbReference>
<dbReference type="Gene3D" id="2.40.50.40">
    <property type="match status" value="1"/>
</dbReference>
<dbReference type="CDD" id="cd00024">
    <property type="entry name" value="CD_CSD"/>
    <property type="match status" value="1"/>
</dbReference>
<evidence type="ECO:0000259" key="4">
    <source>
        <dbReference type="PROSITE" id="PS50013"/>
    </source>
</evidence>
<protein>
    <submittedName>
        <fullName evidence="5">Chromo' (CHRromatin Organization MOdifier) domain containing protein</fullName>
    </submittedName>
</protein>
<proteinExistence type="predicted"/>
<organism evidence="5 6">
    <name type="scientific">Acanthamoeba castellanii (strain ATCC 30010 / Neff)</name>
    <dbReference type="NCBI Taxonomy" id="1257118"/>
    <lineage>
        <taxon>Eukaryota</taxon>
        <taxon>Amoebozoa</taxon>
        <taxon>Discosea</taxon>
        <taxon>Longamoebia</taxon>
        <taxon>Centramoebida</taxon>
        <taxon>Acanthamoebidae</taxon>
        <taxon>Acanthamoeba</taxon>
    </lineage>
</organism>
<dbReference type="PROSITE" id="PS00598">
    <property type="entry name" value="CHROMO_1"/>
    <property type="match status" value="1"/>
</dbReference>
<evidence type="ECO:0000256" key="2">
    <source>
        <dbReference type="ARBA" id="ARBA00023242"/>
    </source>
</evidence>
<feature type="region of interest" description="Disordered" evidence="3">
    <location>
        <begin position="150"/>
        <end position="208"/>
    </location>
</feature>
<feature type="compositionally biased region" description="Basic and acidic residues" evidence="3">
    <location>
        <begin position="155"/>
        <end position="178"/>
    </location>
</feature>
<dbReference type="VEuPathDB" id="AmoebaDB:ACA1_388430"/>
<dbReference type="PROSITE" id="PS50013">
    <property type="entry name" value="CHROMO_2"/>
    <property type="match status" value="1"/>
</dbReference>
<evidence type="ECO:0000256" key="1">
    <source>
        <dbReference type="ARBA" id="ARBA00004123"/>
    </source>
</evidence>
<dbReference type="InterPro" id="IPR023780">
    <property type="entry name" value="Chromo_domain"/>
</dbReference>
<evidence type="ECO:0000313" key="6">
    <source>
        <dbReference type="Proteomes" id="UP000011083"/>
    </source>
</evidence>
<dbReference type="OrthoDB" id="340605at2759"/>
<feature type="compositionally biased region" description="Acidic residues" evidence="3">
    <location>
        <begin position="198"/>
        <end position="208"/>
    </location>
</feature>
<keyword evidence="2" id="KW-0539">Nucleus</keyword>
<feature type="compositionally biased region" description="Basic and acidic residues" evidence="3">
    <location>
        <begin position="11"/>
        <end position="21"/>
    </location>
</feature>
<keyword evidence="6" id="KW-1185">Reference proteome</keyword>
<dbReference type="GO" id="GO:0005634">
    <property type="term" value="C:nucleus"/>
    <property type="evidence" value="ECO:0007669"/>
    <property type="project" value="UniProtKB-SubCell"/>
</dbReference>
<sequence>MSSARKKASKKAAESDSEGRPSRTKRAPSRLDPSSDAGELSGGETPRRGGSRRRSVSVERKKRRGPGRPRKTESARSKSPAKKRVTAHKRRRSVDLEREYEVEQFLDLQLLVKWKGYAKSSATWEPLKNLQTCDEMVVDYLEKVKQKLLAQMESKSSEEETKEGEGEKEKEGEGVETPKRKRGRPPKKAKVTEKASEEEVGDEKEADE</sequence>
<dbReference type="KEGG" id="acan:ACA1_388430"/>
<evidence type="ECO:0000256" key="3">
    <source>
        <dbReference type="SAM" id="MobiDB-lite"/>
    </source>
</evidence>
<dbReference type="EMBL" id="KB008156">
    <property type="protein sequence ID" value="ELR11163.1"/>
    <property type="molecule type" value="Genomic_DNA"/>
</dbReference>